<dbReference type="Ensembl" id="ENSJHYT00000012171.1">
    <property type="protein sequence ID" value="ENSJHYP00000010044.1"/>
    <property type="gene ID" value="ENSJHYG00000007819.1"/>
</dbReference>
<evidence type="ECO:0000256" key="13">
    <source>
        <dbReference type="RuleBase" id="RU363047"/>
    </source>
</evidence>
<dbReference type="InterPro" id="IPR000276">
    <property type="entry name" value="GPCR_Rhodpsn"/>
</dbReference>
<evidence type="ECO:0000256" key="12">
    <source>
        <dbReference type="RuleBase" id="RU000688"/>
    </source>
</evidence>
<keyword evidence="6 13" id="KW-1133">Transmembrane helix</keyword>
<evidence type="ECO:0000313" key="16">
    <source>
        <dbReference type="Proteomes" id="UP000694408"/>
    </source>
</evidence>
<dbReference type="FunFam" id="1.20.1070.10:FF:000003">
    <property type="entry name" value="Olfactory receptor"/>
    <property type="match status" value="1"/>
</dbReference>
<dbReference type="PANTHER" id="PTHR26452">
    <property type="entry name" value="OLFACTORY RECEPTOR"/>
    <property type="match status" value="1"/>
</dbReference>
<dbReference type="Proteomes" id="UP000694408">
    <property type="component" value="Unplaced"/>
</dbReference>
<keyword evidence="13" id="KW-0716">Sensory transduction</keyword>
<keyword evidence="5 13" id="KW-0552">Olfaction</keyword>
<comment type="similarity">
    <text evidence="2 12">Belongs to the G-protein coupled receptor 1 family.</text>
</comment>
<evidence type="ECO:0000256" key="9">
    <source>
        <dbReference type="ARBA" id="ARBA00023170"/>
    </source>
</evidence>
<keyword evidence="11 12" id="KW-0807">Transducer</keyword>
<evidence type="ECO:0000256" key="4">
    <source>
        <dbReference type="ARBA" id="ARBA00022692"/>
    </source>
</evidence>
<feature type="transmembrane region" description="Helical" evidence="13">
    <location>
        <begin position="78"/>
        <end position="95"/>
    </location>
</feature>
<evidence type="ECO:0000256" key="10">
    <source>
        <dbReference type="ARBA" id="ARBA00023180"/>
    </source>
</evidence>
<evidence type="ECO:0000256" key="1">
    <source>
        <dbReference type="ARBA" id="ARBA00004651"/>
    </source>
</evidence>
<feature type="transmembrane region" description="Helical" evidence="13">
    <location>
        <begin position="258"/>
        <end position="281"/>
    </location>
</feature>
<dbReference type="GO" id="GO:0004930">
    <property type="term" value="F:G protein-coupled receptor activity"/>
    <property type="evidence" value="ECO:0007669"/>
    <property type="project" value="UniProtKB-KW"/>
</dbReference>
<protein>
    <recommendedName>
        <fullName evidence="13">Olfactory receptor</fullName>
    </recommendedName>
</protein>
<dbReference type="SUPFAM" id="SSF81321">
    <property type="entry name" value="Family A G protein-coupled receptor-like"/>
    <property type="match status" value="1"/>
</dbReference>
<comment type="subcellular location">
    <subcellularLocation>
        <location evidence="1 13">Cell membrane</location>
        <topology evidence="1 13">Multi-pass membrane protein</topology>
    </subcellularLocation>
</comment>
<feature type="transmembrane region" description="Helical" evidence="13">
    <location>
        <begin position="43"/>
        <end position="66"/>
    </location>
</feature>
<accession>A0A8C5IVW3</accession>
<dbReference type="InterPro" id="IPR000725">
    <property type="entry name" value="Olfact_rcpt"/>
</dbReference>
<keyword evidence="9 12" id="KW-0675">Receptor</keyword>
<dbReference type="GO" id="GO:0004984">
    <property type="term" value="F:olfactory receptor activity"/>
    <property type="evidence" value="ECO:0007669"/>
    <property type="project" value="InterPro"/>
</dbReference>
<feature type="transmembrane region" description="Helical" evidence="13">
    <location>
        <begin position="18"/>
        <end position="37"/>
    </location>
</feature>
<evidence type="ECO:0000259" key="14">
    <source>
        <dbReference type="PROSITE" id="PS50262"/>
    </source>
</evidence>
<keyword evidence="4 12" id="KW-0812">Transmembrane</keyword>
<sequence>QEESLLHMCFSPGCGHHFLLSNTLHIFMYFILLGFPTTGEQQLLLFSALLLVYLLTVLENFLIILIIQNNRSLQKPMYFFLGNLSFLEIWYVSAIEPKMIRDVLSHDKRISFQGCMAQLHFFVTFVCTEYVLLAVMAFDRFVAICKPLSPLLYQVVMSRRLCVLMVVGSYLSGCINCTIQTGFTFSLSFCGHREIKHFFCELAAVIHTSCSDTLVNELVMLAVCGPIIVGTALVVFVSYGYIIVTIIQMPSAESRHKAFSTCSSHMVTICLFFGTVFFMYAQPGAASSPSKSNIVSIFYTVVIPMLNPFIYTLRNREVKGALKKQLKRKAKPSPFVLVSPNVRKKLGEVLGSLLCLFAGKA</sequence>
<evidence type="ECO:0000256" key="2">
    <source>
        <dbReference type="ARBA" id="ARBA00010663"/>
    </source>
</evidence>
<evidence type="ECO:0000313" key="15">
    <source>
        <dbReference type="Ensembl" id="ENSJHYP00000010044.1"/>
    </source>
</evidence>
<keyword evidence="7 12" id="KW-0297">G-protein coupled receptor</keyword>
<feature type="transmembrane region" description="Helical" evidence="13">
    <location>
        <begin position="293"/>
        <end position="313"/>
    </location>
</feature>
<reference evidence="15" key="2">
    <citation type="submission" date="2025-09" db="UniProtKB">
        <authorList>
            <consortium name="Ensembl"/>
        </authorList>
    </citation>
    <scope>IDENTIFICATION</scope>
</reference>
<dbReference type="InterPro" id="IPR017452">
    <property type="entry name" value="GPCR_Rhodpsn_7TM"/>
</dbReference>
<feature type="transmembrane region" description="Helical" evidence="13">
    <location>
        <begin position="161"/>
        <end position="183"/>
    </location>
</feature>
<dbReference type="Gene3D" id="1.20.1070.10">
    <property type="entry name" value="Rhodopsin 7-helix transmembrane proteins"/>
    <property type="match status" value="1"/>
</dbReference>
<keyword evidence="10" id="KW-0325">Glycoprotein</keyword>
<feature type="transmembrane region" description="Helical" evidence="13">
    <location>
        <begin position="218"/>
        <end position="246"/>
    </location>
</feature>
<dbReference type="PRINTS" id="PR00237">
    <property type="entry name" value="GPCRRHODOPSN"/>
</dbReference>
<evidence type="ECO:0000256" key="8">
    <source>
        <dbReference type="ARBA" id="ARBA00023136"/>
    </source>
</evidence>
<dbReference type="AlphaFoldDB" id="A0A8C5IVW3"/>
<reference evidence="15" key="1">
    <citation type="submission" date="2025-08" db="UniProtKB">
        <authorList>
            <consortium name="Ensembl"/>
        </authorList>
    </citation>
    <scope>IDENTIFICATION</scope>
</reference>
<keyword evidence="16" id="KW-1185">Reference proteome</keyword>
<evidence type="ECO:0000256" key="11">
    <source>
        <dbReference type="ARBA" id="ARBA00023224"/>
    </source>
</evidence>
<evidence type="ECO:0000256" key="7">
    <source>
        <dbReference type="ARBA" id="ARBA00023040"/>
    </source>
</evidence>
<dbReference type="FunFam" id="1.10.1220.70:FF:000001">
    <property type="entry name" value="Olfactory receptor"/>
    <property type="match status" value="1"/>
</dbReference>
<dbReference type="PROSITE" id="PS50262">
    <property type="entry name" value="G_PROTEIN_RECEP_F1_2"/>
    <property type="match status" value="1"/>
</dbReference>
<dbReference type="Pfam" id="PF13853">
    <property type="entry name" value="7tm_4"/>
    <property type="match status" value="1"/>
</dbReference>
<feature type="domain" description="G-protein coupled receptors family 1 profile" evidence="14">
    <location>
        <begin position="59"/>
        <end position="311"/>
    </location>
</feature>
<dbReference type="PRINTS" id="PR00245">
    <property type="entry name" value="OLFACTORYR"/>
</dbReference>
<evidence type="ECO:0000256" key="5">
    <source>
        <dbReference type="ARBA" id="ARBA00022725"/>
    </source>
</evidence>
<name>A0A8C5IVW3_JUNHY</name>
<feature type="transmembrane region" description="Helical" evidence="13">
    <location>
        <begin position="119"/>
        <end position="141"/>
    </location>
</feature>
<evidence type="ECO:0000256" key="6">
    <source>
        <dbReference type="ARBA" id="ARBA00022989"/>
    </source>
</evidence>
<dbReference type="InterPro" id="IPR050516">
    <property type="entry name" value="Olfactory_GPCR"/>
</dbReference>
<dbReference type="GO" id="GO:0005886">
    <property type="term" value="C:plasma membrane"/>
    <property type="evidence" value="ECO:0007669"/>
    <property type="project" value="UniProtKB-SubCell"/>
</dbReference>
<organism evidence="15 16">
    <name type="scientific">Junco hyemalis</name>
    <name type="common">Dark-eyed junco</name>
    <dbReference type="NCBI Taxonomy" id="40217"/>
    <lineage>
        <taxon>Eukaryota</taxon>
        <taxon>Metazoa</taxon>
        <taxon>Chordata</taxon>
        <taxon>Craniata</taxon>
        <taxon>Vertebrata</taxon>
        <taxon>Euteleostomi</taxon>
        <taxon>Archelosauria</taxon>
        <taxon>Archosauria</taxon>
        <taxon>Dinosauria</taxon>
        <taxon>Saurischia</taxon>
        <taxon>Theropoda</taxon>
        <taxon>Coelurosauria</taxon>
        <taxon>Aves</taxon>
        <taxon>Neognathae</taxon>
        <taxon>Neoaves</taxon>
        <taxon>Telluraves</taxon>
        <taxon>Australaves</taxon>
        <taxon>Passeriformes</taxon>
        <taxon>Passerellidae</taxon>
        <taxon>Junco</taxon>
    </lineage>
</organism>
<evidence type="ECO:0000256" key="3">
    <source>
        <dbReference type="ARBA" id="ARBA00022475"/>
    </source>
</evidence>
<dbReference type="PROSITE" id="PS00237">
    <property type="entry name" value="G_PROTEIN_RECEP_F1_1"/>
    <property type="match status" value="1"/>
</dbReference>
<keyword evidence="8 13" id="KW-0472">Membrane</keyword>
<keyword evidence="3 13" id="KW-1003">Cell membrane</keyword>
<proteinExistence type="inferred from homology"/>